<dbReference type="OrthoDB" id="3637102at2"/>
<organism evidence="2 3">
    <name type="scientific">Amycolatopsis eburnea</name>
    <dbReference type="NCBI Taxonomy" id="2267691"/>
    <lineage>
        <taxon>Bacteria</taxon>
        <taxon>Bacillati</taxon>
        <taxon>Actinomycetota</taxon>
        <taxon>Actinomycetes</taxon>
        <taxon>Pseudonocardiales</taxon>
        <taxon>Pseudonocardiaceae</taxon>
        <taxon>Amycolatopsis</taxon>
    </lineage>
</organism>
<keyword evidence="3" id="KW-1185">Reference proteome</keyword>
<name>A0A3R9EZ07_9PSEU</name>
<evidence type="ECO:0000256" key="1">
    <source>
        <dbReference type="SAM" id="SignalP"/>
    </source>
</evidence>
<reference evidence="2 3" key="1">
    <citation type="submission" date="2018-12" db="EMBL/GenBank/DDBJ databases">
        <title>Amycolatopsis eburnea sp. nov. actinomycete associate with arbuscular mycorrhiza fungal spore.</title>
        <authorList>
            <person name="Lumyong S."/>
            <person name="Chaiya L."/>
        </authorList>
    </citation>
    <scope>NUCLEOTIDE SEQUENCE [LARGE SCALE GENOMIC DNA]</scope>
    <source>
        <strain evidence="2 3">GLM-1</strain>
    </source>
</reference>
<feature type="chain" id="PRO_5018733860" description="DUF732 domain-containing protein" evidence="1">
    <location>
        <begin position="27"/>
        <end position="113"/>
    </location>
</feature>
<comment type="caution">
    <text evidence="2">The sequence shown here is derived from an EMBL/GenBank/DDBJ whole genome shotgun (WGS) entry which is preliminary data.</text>
</comment>
<accession>A0A3R9EZ07</accession>
<proteinExistence type="predicted"/>
<sequence length="113" mass="11727">MHRLVLTAAVAAAAAFSLTSCSPAPPDPKAEWTKSVQAAGFTLNGTHTYDEMFESAKAFCGAGSALGITGLARTALNPEQADQTAMPARGQDPDTAAKAYGDATWKWACGHQQ</sequence>
<evidence type="ECO:0000313" key="2">
    <source>
        <dbReference type="EMBL" id="RSD26334.1"/>
    </source>
</evidence>
<dbReference type="RefSeq" id="WP_125305591.1">
    <property type="nucleotide sequence ID" value="NZ_RSEC01000006.1"/>
</dbReference>
<dbReference type="PROSITE" id="PS51257">
    <property type="entry name" value="PROKAR_LIPOPROTEIN"/>
    <property type="match status" value="1"/>
</dbReference>
<dbReference type="Proteomes" id="UP000267081">
    <property type="component" value="Unassembled WGS sequence"/>
</dbReference>
<dbReference type="AlphaFoldDB" id="A0A3R9EZ07"/>
<dbReference type="EMBL" id="RSEC01000006">
    <property type="protein sequence ID" value="RSD26334.1"/>
    <property type="molecule type" value="Genomic_DNA"/>
</dbReference>
<protein>
    <recommendedName>
        <fullName evidence="4">DUF732 domain-containing protein</fullName>
    </recommendedName>
</protein>
<evidence type="ECO:0000313" key="3">
    <source>
        <dbReference type="Proteomes" id="UP000267081"/>
    </source>
</evidence>
<evidence type="ECO:0008006" key="4">
    <source>
        <dbReference type="Google" id="ProtNLM"/>
    </source>
</evidence>
<feature type="signal peptide" evidence="1">
    <location>
        <begin position="1"/>
        <end position="26"/>
    </location>
</feature>
<keyword evidence="1" id="KW-0732">Signal</keyword>
<gene>
    <name evidence="2" type="ORF">EIY87_00275</name>
</gene>